<dbReference type="Proteomes" id="UP000070589">
    <property type="component" value="Unassembled WGS sequence"/>
</dbReference>
<dbReference type="Pfam" id="PF01966">
    <property type="entry name" value="HD"/>
    <property type="match status" value="1"/>
</dbReference>
<proteinExistence type="predicted"/>
<comment type="caution">
    <text evidence="2">The sequence shown here is derived from an EMBL/GenBank/DDBJ whole genome shotgun (WGS) entry which is preliminary data.</text>
</comment>
<dbReference type="InterPro" id="IPR004454">
    <property type="entry name" value="HD-related"/>
</dbReference>
<dbReference type="EMBL" id="LHXL01000023">
    <property type="protein sequence ID" value="KXA89788.1"/>
    <property type="molecule type" value="Genomic_DNA"/>
</dbReference>
<evidence type="ECO:0000259" key="1">
    <source>
        <dbReference type="SMART" id="SM00471"/>
    </source>
</evidence>
<protein>
    <recommendedName>
        <fullName evidence="1">HD/PDEase domain-containing protein</fullName>
    </recommendedName>
</protein>
<dbReference type="InterPro" id="IPR006675">
    <property type="entry name" value="HDIG_dom"/>
</dbReference>
<dbReference type="InterPro" id="IPR003607">
    <property type="entry name" value="HD/PDEase_dom"/>
</dbReference>
<dbReference type="PANTHER" id="PTHR38659:SF2">
    <property type="entry name" value="HDIG DOMAIN PROTEIN"/>
    <property type="match status" value="1"/>
</dbReference>
<keyword evidence="3" id="KW-1185">Reference proteome</keyword>
<accession>A0A133U6J3</accession>
<dbReference type="Gene3D" id="1.10.3210.10">
    <property type="entry name" value="Hypothetical protein af1432"/>
    <property type="match status" value="1"/>
</dbReference>
<evidence type="ECO:0000313" key="2">
    <source>
        <dbReference type="EMBL" id="KXA89788.1"/>
    </source>
</evidence>
<sequence length="172" mass="19233">MDPDRALEILKDQACSEEVIDHAKAVAEKSVEIAENISDRSGKVDVELIKIGALLHDIGRSRTHGIPHGVEGGRILREIGLEEFARFAENHLGAGITGEEAEKLGLPERDYLPNSLEEKIVTYADNLVRGHEFQTYEQALKELRGELGPEHPSIERFRKIHNEIKKLGGIRQ</sequence>
<dbReference type="SUPFAM" id="SSF109604">
    <property type="entry name" value="HD-domain/PDEase-like"/>
    <property type="match status" value="1"/>
</dbReference>
<feature type="domain" description="HD/PDEase" evidence="1">
    <location>
        <begin position="15"/>
        <end position="139"/>
    </location>
</feature>
<gene>
    <name evidence="2" type="ORF">AKJ62_02345</name>
</gene>
<dbReference type="PANTHER" id="PTHR38659">
    <property type="entry name" value="METAL-DEPENDENT PHOSPHOHYDROLASE"/>
    <property type="match status" value="1"/>
</dbReference>
<name>A0A133U6J3_9EURY</name>
<dbReference type="CDD" id="cd00077">
    <property type="entry name" value="HDc"/>
    <property type="match status" value="1"/>
</dbReference>
<evidence type="ECO:0000313" key="3">
    <source>
        <dbReference type="Proteomes" id="UP000070589"/>
    </source>
</evidence>
<dbReference type="NCBIfam" id="TIGR00295">
    <property type="entry name" value="TIGR00295 family protein"/>
    <property type="match status" value="1"/>
</dbReference>
<dbReference type="AlphaFoldDB" id="A0A133U6J3"/>
<dbReference type="InterPro" id="IPR006674">
    <property type="entry name" value="HD_domain"/>
</dbReference>
<dbReference type="SMART" id="SM00471">
    <property type="entry name" value="HDc"/>
    <property type="match status" value="1"/>
</dbReference>
<dbReference type="NCBIfam" id="TIGR00277">
    <property type="entry name" value="HDIG"/>
    <property type="match status" value="1"/>
</dbReference>
<reference evidence="2 3" key="1">
    <citation type="journal article" date="2016" name="Sci. Rep.">
        <title>Metabolic traits of an uncultured archaeal lineage -MSBL1- from brine pools of the Red Sea.</title>
        <authorList>
            <person name="Mwirichia R."/>
            <person name="Alam I."/>
            <person name="Rashid M."/>
            <person name="Vinu M."/>
            <person name="Ba-Alawi W."/>
            <person name="Anthony Kamau A."/>
            <person name="Kamanda Ngugi D."/>
            <person name="Goker M."/>
            <person name="Klenk H.P."/>
            <person name="Bajic V."/>
            <person name="Stingl U."/>
        </authorList>
    </citation>
    <scope>NUCLEOTIDE SEQUENCE [LARGE SCALE GENOMIC DNA]</scope>
    <source>
        <strain evidence="2">SCGC-AAA259D14</strain>
    </source>
</reference>
<organism evidence="2 3">
    <name type="scientific">candidate division MSBL1 archaeon SCGC-AAA259D14</name>
    <dbReference type="NCBI Taxonomy" id="1698261"/>
    <lineage>
        <taxon>Archaea</taxon>
        <taxon>Methanobacteriati</taxon>
        <taxon>Methanobacteriota</taxon>
        <taxon>candidate division MSBL1</taxon>
    </lineage>
</organism>